<dbReference type="Gene3D" id="3.30.70.2660">
    <property type="match status" value="1"/>
</dbReference>
<dbReference type="GO" id="GO:0051607">
    <property type="term" value="P:defense response to virus"/>
    <property type="evidence" value="ECO:0007669"/>
    <property type="project" value="UniProtKB-KW"/>
</dbReference>
<organism evidence="2 3">
    <name type="scientific">Allochromatium vinosum (strain ATCC 17899 / DSM 180 / NBRC 103801 / NCIMB 10441 / D)</name>
    <name type="common">Chromatium vinosum</name>
    <dbReference type="NCBI Taxonomy" id="572477"/>
    <lineage>
        <taxon>Bacteria</taxon>
        <taxon>Pseudomonadati</taxon>
        <taxon>Pseudomonadota</taxon>
        <taxon>Gammaproteobacteria</taxon>
        <taxon>Chromatiales</taxon>
        <taxon>Chromatiaceae</taxon>
        <taxon>Allochromatium</taxon>
    </lineage>
</organism>
<dbReference type="CDD" id="cd09756">
    <property type="entry name" value="Cas5_I-E"/>
    <property type="match status" value="1"/>
</dbReference>
<dbReference type="GO" id="GO:0003723">
    <property type="term" value="F:RNA binding"/>
    <property type="evidence" value="ECO:0007669"/>
    <property type="project" value="InterPro"/>
</dbReference>
<evidence type="ECO:0000256" key="1">
    <source>
        <dbReference type="ARBA" id="ARBA00023118"/>
    </source>
</evidence>
<dbReference type="eggNOG" id="ENOG502ZBPB">
    <property type="taxonomic scope" value="Bacteria"/>
</dbReference>
<name>D3RPL7_ALLVD</name>
<dbReference type="NCBIfam" id="TIGR01868">
    <property type="entry name" value="casD_Cas5e"/>
    <property type="match status" value="1"/>
</dbReference>
<dbReference type="Pfam" id="PF09704">
    <property type="entry name" value="Cas_Cas5d"/>
    <property type="match status" value="1"/>
</dbReference>
<dbReference type="STRING" id="572477.Alvin_0650"/>
<dbReference type="Proteomes" id="UP000001441">
    <property type="component" value="Chromosome"/>
</dbReference>
<dbReference type="GO" id="GO:0043571">
    <property type="term" value="P:maintenance of CRISPR repeat elements"/>
    <property type="evidence" value="ECO:0007669"/>
    <property type="project" value="InterPro"/>
</dbReference>
<dbReference type="KEGG" id="alv:Alvin_0650"/>
<keyword evidence="3" id="KW-1185">Reference proteome</keyword>
<reference evidence="2 3" key="1">
    <citation type="journal article" date="2011" name="Stand. Genomic Sci.">
        <title>Complete genome sequence of Allochromatium vinosum DSM 180(T).</title>
        <authorList>
            <person name="Weissgerber T."/>
            <person name="Zigann R."/>
            <person name="Bruce D."/>
            <person name="Chang Y.J."/>
            <person name="Detter J.C."/>
            <person name="Han C."/>
            <person name="Hauser L."/>
            <person name="Jeffries C.D."/>
            <person name="Land M."/>
            <person name="Munk A.C."/>
            <person name="Tapia R."/>
            <person name="Dahl C."/>
        </authorList>
    </citation>
    <scope>NUCLEOTIDE SEQUENCE [LARGE SCALE GENOMIC DNA]</scope>
    <source>
        <strain evidence="3">ATCC 17899 / DSM 180 / NBRC 103801 / NCIMB 10441 / D</strain>
    </source>
</reference>
<dbReference type="EMBL" id="CP001896">
    <property type="protein sequence ID" value="ADC61599.1"/>
    <property type="molecule type" value="Genomic_DNA"/>
</dbReference>
<dbReference type="HOGENOM" id="CLU_084726_0_1_6"/>
<evidence type="ECO:0000313" key="2">
    <source>
        <dbReference type="EMBL" id="ADC61599.1"/>
    </source>
</evidence>
<evidence type="ECO:0000313" key="3">
    <source>
        <dbReference type="Proteomes" id="UP000001441"/>
    </source>
</evidence>
<gene>
    <name evidence="2" type="ordered locus">Alvin_0650</name>
</gene>
<dbReference type="InterPro" id="IPR010147">
    <property type="entry name" value="CRISPR-assoc_prot_CasD"/>
</dbReference>
<protein>
    <submittedName>
        <fullName evidence="2">CRISPR-associated protein Cas5 family</fullName>
    </submittedName>
</protein>
<dbReference type="NCBIfam" id="TIGR02593">
    <property type="entry name" value="CRISPR_cas5"/>
    <property type="match status" value="1"/>
</dbReference>
<keyword evidence="1" id="KW-0051">Antiviral defense</keyword>
<dbReference type="OrthoDB" id="5704083at2"/>
<dbReference type="InterPro" id="IPR021124">
    <property type="entry name" value="CRISPR-assoc_prot_Cas5"/>
</dbReference>
<dbReference type="AlphaFoldDB" id="D3RPL7"/>
<sequence length="227" mass="25442">MPSYLILRLDGPMQAWGTHTFEDYRPSNPFPTRSGLLGLLGACLGLDRSDTPSLDALAESVAFTVRLDTGAPRPGVDRLMPKRHTKLSDYHTVLDARKVDGSTNKFPIQSHREYLFDAAFAVAIGSRPDASFSLARIAESLRQPRFTPVLGRRSCPLGRPLLERPDCIEADDAKAALAQFPPHGGLIYSEDELVSDQPTWIRDVPRYGRHRQFATRRLYLHREEESS</sequence>
<accession>D3RPL7</accession>
<dbReference type="RefSeq" id="WP_012969875.1">
    <property type="nucleotide sequence ID" value="NC_013851.1"/>
</dbReference>
<dbReference type="InterPro" id="IPR013422">
    <property type="entry name" value="CRISPR-assoc_prot_Cas5_N"/>
</dbReference>
<proteinExistence type="predicted"/>